<evidence type="ECO:0000313" key="2">
    <source>
        <dbReference type="Proteomes" id="UP000198858"/>
    </source>
</evidence>
<proteinExistence type="predicted"/>
<evidence type="ECO:0000313" key="1">
    <source>
        <dbReference type="EMBL" id="SDR71723.1"/>
    </source>
</evidence>
<dbReference type="Proteomes" id="UP000198858">
    <property type="component" value="Chromosome I"/>
</dbReference>
<keyword evidence="2" id="KW-1185">Reference proteome</keyword>
<dbReference type="AlphaFoldDB" id="A0A1H1LB57"/>
<reference evidence="1 2" key="1">
    <citation type="submission" date="2016-10" db="EMBL/GenBank/DDBJ databases">
        <authorList>
            <person name="Varghese N."/>
            <person name="Submissions S."/>
        </authorList>
    </citation>
    <scope>NUCLEOTIDE SEQUENCE [LARGE SCALE GENOMIC DNA]</scope>
    <source>
        <strain evidence="1 2">Mar_2010_102</strain>
    </source>
</reference>
<dbReference type="EMBL" id="LT629745">
    <property type="protein sequence ID" value="SDR71723.1"/>
    <property type="molecule type" value="Genomic_DNA"/>
</dbReference>
<organism evidence="1 2">
    <name type="scientific">Christiangramia echinicola</name>
    <dbReference type="NCBI Taxonomy" id="279359"/>
    <lineage>
        <taxon>Bacteria</taxon>
        <taxon>Pseudomonadati</taxon>
        <taxon>Bacteroidota</taxon>
        <taxon>Flavobacteriia</taxon>
        <taxon>Flavobacteriales</taxon>
        <taxon>Flavobacteriaceae</taxon>
        <taxon>Christiangramia</taxon>
    </lineage>
</organism>
<sequence>MAGCMKRALHKNDYYESKDYCECTFTYLFKEYSDNEIRYNTSNVKQKEANYIKSCVGELEGIR</sequence>
<name>A0A1H1LB57_9FLAO</name>
<accession>A0A1H1LB57</accession>
<gene>
    <name evidence="1" type="ORF">SAMN04488552_0678</name>
</gene>
<protein>
    <submittedName>
        <fullName evidence="1">Uncharacterized protein</fullName>
    </submittedName>
</protein>